<comment type="caution">
    <text evidence="1">The sequence shown here is derived from an EMBL/GenBank/DDBJ whole genome shotgun (WGS) entry which is preliminary data.</text>
</comment>
<dbReference type="RefSeq" id="WP_379911036.1">
    <property type="nucleotide sequence ID" value="NZ_JBHSWE010000001.1"/>
</dbReference>
<reference evidence="2" key="1">
    <citation type="journal article" date="2019" name="Int. J. Syst. Evol. Microbiol.">
        <title>The Global Catalogue of Microorganisms (GCM) 10K type strain sequencing project: providing services to taxonomists for standard genome sequencing and annotation.</title>
        <authorList>
            <consortium name="The Broad Institute Genomics Platform"/>
            <consortium name="The Broad Institute Genome Sequencing Center for Infectious Disease"/>
            <person name="Wu L."/>
            <person name="Ma J."/>
        </authorList>
    </citation>
    <scope>NUCLEOTIDE SEQUENCE [LARGE SCALE GENOMIC DNA]</scope>
    <source>
        <strain evidence="2">NBRC 111756</strain>
    </source>
</reference>
<dbReference type="EMBL" id="JBHSWE010000001">
    <property type="protein sequence ID" value="MFC6672605.1"/>
    <property type="molecule type" value="Genomic_DNA"/>
</dbReference>
<name>A0ABW2A502_9GAMM</name>
<gene>
    <name evidence="1" type="ORF">ACFQDL_22925</name>
</gene>
<evidence type="ECO:0000313" key="2">
    <source>
        <dbReference type="Proteomes" id="UP001596422"/>
    </source>
</evidence>
<keyword evidence="2" id="KW-1185">Reference proteome</keyword>
<protein>
    <submittedName>
        <fullName evidence="1">Uncharacterized protein</fullName>
    </submittedName>
</protein>
<evidence type="ECO:0000313" key="1">
    <source>
        <dbReference type="EMBL" id="MFC6672605.1"/>
    </source>
</evidence>
<dbReference type="Proteomes" id="UP001596422">
    <property type="component" value="Unassembled WGS sequence"/>
</dbReference>
<proteinExistence type="predicted"/>
<accession>A0ABW2A502</accession>
<organism evidence="1 2">
    <name type="scientific">Marinobacterium aestuariivivens</name>
    <dbReference type="NCBI Taxonomy" id="1698799"/>
    <lineage>
        <taxon>Bacteria</taxon>
        <taxon>Pseudomonadati</taxon>
        <taxon>Pseudomonadota</taxon>
        <taxon>Gammaproteobacteria</taxon>
        <taxon>Oceanospirillales</taxon>
        <taxon>Oceanospirillaceae</taxon>
        <taxon>Marinobacterium</taxon>
    </lineage>
</organism>
<sequence>MSPLLLAGAAPRLTVGTSVPSQVFRTLGFSARRATAAQLRAVAQLLYDHRRLEPEQYSLLCHAEWLLPATEAALAQDWIERFGELLAELWIRGDRGSWVESTLNLLKRAEAGRLS</sequence>